<sequence>MSRFLPTMNFTSNHTQGALARPSNNNSIPIITNPEELIACYICKYIIGLSGGLTNLFLIVVVCLQTSTLSAGIKWLVVQYSFAYFSISLIMYPVRDTMIMGTQFNFTVPLSQYCPHFAAANTVCWALANWTEVCLAFNRLVAICFPHHYAYLKPKKAIVICLLFAWAMAFLAALPATYAWPGRQPLTKAAILSCSILQAGPASQFVTSWETFIPYSIAGLMSITILVKAALMKRKRHIGDVNSKTDKRQMTTHKRRMKLAFMLVASFVWNCICNMPFLIITTGMAYLLKANPSLGLWVRLLRSFQVAISPLVFFMFNVEYRRTGRNLVARCFGIPQLGEKAMTSGGGVSVSVVQSKTNAHEGPNLED</sequence>
<comment type="caution">
    <text evidence="10">The sequence shown here is derived from an EMBL/GenBank/DDBJ whole genome shotgun (WGS) entry which is preliminary data.</text>
</comment>
<evidence type="ECO:0000256" key="2">
    <source>
        <dbReference type="ARBA" id="ARBA00022692"/>
    </source>
</evidence>
<evidence type="ECO:0000256" key="7">
    <source>
        <dbReference type="ARBA" id="ARBA00023224"/>
    </source>
</evidence>
<accession>A0A1W0WLP1</accession>
<dbReference type="Proteomes" id="UP000192578">
    <property type="component" value="Unassembled WGS sequence"/>
</dbReference>
<feature type="transmembrane region" description="Helical" evidence="8">
    <location>
        <begin position="212"/>
        <end position="231"/>
    </location>
</feature>
<dbReference type="SUPFAM" id="SSF81321">
    <property type="entry name" value="Family A G protein-coupled receptor-like"/>
    <property type="match status" value="1"/>
</dbReference>
<feature type="transmembrane region" description="Helical" evidence="8">
    <location>
        <begin position="157"/>
        <end position="180"/>
    </location>
</feature>
<evidence type="ECO:0000256" key="1">
    <source>
        <dbReference type="ARBA" id="ARBA00004141"/>
    </source>
</evidence>
<dbReference type="GO" id="GO:0016020">
    <property type="term" value="C:membrane"/>
    <property type="evidence" value="ECO:0007669"/>
    <property type="project" value="UniProtKB-SubCell"/>
</dbReference>
<feature type="transmembrane region" description="Helical" evidence="8">
    <location>
        <begin position="300"/>
        <end position="320"/>
    </location>
</feature>
<evidence type="ECO:0000256" key="5">
    <source>
        <dbReference type="ARBA" id="ARBA00023136"/>
    </source>
</evidence>
<dbReference type="Gene3D" id="1.20.1070.10">
    <property type="entry name" value="Rhodopsin 7-helix transmembrane proteins"/>
    <property type="match status" value="1"/>
</dbReference>
<evidence type="ECO:0000256" key="6">
    <source>
        <dbReference type="ARBA" id="ARBA00023170"/>
    </source>
</evidence>
<organism evidence="10 11">
    <name type="scientific">Hypsibius exemplaris</name>
    <name type="common">Freshwater tardigrade</name>
    <dbReference type="NCBI Taxonomy" id="2072580"/>
    <lineage>
        <taxon>Eukaryota</taxon>
        <taxon>Metazoa</taxon>
        <taxon>Ecdysozoa</taxon>
        <taxon>Tardigrada</taxon>
        <taxon>Eutardigrada</taxon>
        <taxon>Parachela</taxon>
        <taxon>Hypsibioidea</taxon>
        <taxon>Hypsibiidae</taxon>
        <taxon>Hypsibius</taxon>
    </lineage>
</organism>
<evidence type="ECO:0000256" key="8">
    <source>
        <dbReference type="SAM" id="Phobius"/>
    </source>
</evidence>
<protein>
    <recommendedName>
        <fullName evidence="9">G-protein coupled receptors family 1 profile domain-containing protein</fullName>
    </recommendedName>
</protein>
<gene>
    <name evidence="10" type="ORF">BV898_09766</name>
</gene>
<dbReference type="AlphaFoldDB" id="A0A1W0WLP1"/>
<dbReference type="PANTHER" id="PTHR24243:SF208">
    <property type="entry name" value="PYROKININ-1 RECEPTOR"/>
    <property type="match status" value="1"/>
</dbReference>
<evidence type="ECO:0000313" key="11">
    <source>
        <dbReference type="Proteomes" id="UP000192578"/>
    </source>
</evidence>
<keyword evidence="5 8" id="KW-0472">Membrane</keyword>
<keyword evidence="2 8" id="KW-0812">Transmembrane</keyword>
<proteinExistence type="predicted"/>
<evidence type="ECO:0000256" key="4">
    <source>
        <dbReference type="ARBA" id="ARBA00023040"/>
    </source>
</evidence>
<dbReference type="InterPro" id="IPR017452">
    <property type="entry name" value="GPCR_Rhodpsn_7TM"/>
</dbReference>
<evidence type="ECO:0000313" key="10">
    <source>
        <dbReference type="EMBL" id="OQV16131.1"/>
    </source>
</evidence>
<keyword evidence="11" id="KW-1185">Reference proteome</keyword>
<evidence type="ECO:0000256" key="3">
    <source>
        <dbReference type="ARBA" id="ARBA00022989"/>
    </source>
</evidence>
<dbReference type="CDD" id="cd00637">
    <property type="entry name" value="7tm_classA_rhodopsin-like"/>
    <property type="match status" value="1"/>
</dbReference>
<dbReference type="InterPro" id="IPR000276">
    <property type="entry name" value="GPCR_Rhodpsn"/>
</dbReference>
<reference evidence="11" key="1">
    <citation type="submission" date="2017-01" db="EMBL/GenBank/DDBJ databases">
        <title>Comparative genomics of anhydrobiosis in the tardigrade Hypsibius dujardini.</title>
        <authorList>
            <person name="Yoshida Y."/>
            <person name="Koutsovoulos G."/>
            <person name="Laetsch D."/>
            <person name="Stevens L."/>
            <person name="Kumar S."/>
            <person name="Horikawa D."/>
            <person name="Ishino K."/>
            <person name="Komine S."/>
            <person name="Tomita M."/>
            <person name="Blaxter M."/>
            <person name="Arakawa K."/>
        </authorList>
    </citation>
    <scope>NUCLEOTIDE SEQUENCE [LARGE SCALE GENOMIC DNA]</scope>
    <source>
        <strain evidence="11">Z151</strain>
    </source>
</reference>
<dbReference type="EMBL" id="MTYJ01000078">
    <property type="protein sequence ID" value="OQV16131.1"/>
    <property type="molecule type" value="Genomic_DNA"/>
</dbReference>
<dbReference type="Pfam" id="PF00001">
    <property type="entry name" value="7tm_1"/>
    <property type="match status" value="1"/>
</dbReference>
<name>A0A1W0WLP1_HYPEX</name>
<feature type="domain" description="G-protein coupled receptors family 1 profile" evidence="9">
    <location>
        <begin position="54"/>
        <end position="313"/>
    </location>
</feature>
<dbReference type="GO" id="GO:0004930">
    <property type="term" value="F:G protein-coupled receptor activity"/>
    <property type="evidence" value="ECO:0007669"/>
    <property type="project" value="UniProtKB-KW"/>
</dbReference>
<feature type="transmembrane region" description="Helical" evidence="8">
    <location>
        <begin position="259"/>
        <end position="288"/>
    </location>
</feature>
<comment type="subcellular location">
    <subcellularLocation>
        <location evidence="1">Membrane</location>
        <topology evidence="1">Multi-pass membrane protein</topology>
    </subcellularLocation>
</comment>
<dbReference type="PROSITE" id="PS50262">
    <property type="entry name" value="G_PROTEIN_RECEP_F1_2"/>
    <property type="match status" value="1"/>
</dbReference>
<dbReference type="PANTHER" id="PTHR24243">
    <property type="entry name" value="G-PROTEIN COUPLED RECEPTOR"/>
    <property type="match status" value="1"/>
</dbReference>
<feature type="transmembrane region" description="Helical" evidence="8">
    <location>
        <begin position="45"/>
        <end position="67"/>
    </location>
</feature>
<dbReference type="OrthoDB" id="9444602at2759"/>
<keyword evidence="6" id="KW-0675">Receptor</keyword>
<evidence type="ECO:0000259" key="9">
    <source>
        <dbReference type="PROSITE" id="PS50262"/>
    </source>
</evidence>
<keyword evidence="4" id="KW-0297">G-protein coupled receptor</keyword>
<keyword evidence="7" id="KW-0807">Transducer</keyword>
<feature type="transmembrane region" description="Helical" evidence="8">
    <location>
        <begin position="73"/>
        <end position="94"/>
    </location>
</feature>
<keyword evidence="3 8" id="KW-1133">Transmembrane helix</keyword>